<dbReference type="KEGG" id="ckw:CKALI_04390"/>
<dbReference type="PANTHER" id="PTHR38133">
    <property type="entry name" value="SLR1429 PROTEIN"/>
    <property type="match status" value="1"/>
</dbReference>
<organism evidence="3 4">
    <name type="scientific">Corynebacterium kalinowskii</name>
    <dbReference type="NCBI Taxonomy" id="2675216"/>
    <lineage>
        <taxon>Bacteria</taxon>
        <taxon>Bacillati</taxon>
        <taxon>Actinomycetota</taxon>
        <taxon>Actinomycetes</taxon>
        <taxon>Mycobacteriales</taxon>
        <taxon>Corynebacteriaceae</taxon>
        <taxon>Corynebacterium</taxon>
    </lineage>
</organism>
<dbReference type="EMBL" id="CP046452">
    <property type="protein sequence ID" value="QGU01757.1"/>
    <property type="molecule type" value="Genomic_DNA"/>
</dbReference>
<name>A0A6B8VQB6_9CORY</name>
<protein>
    <recommendedName>
        <fullName evidence="2">SWIM-type domain-containing protein</fullName>
    </recommendedName>
</protein>
<dbReference type="Proteomes" id="UP000427071">
    <property type="component" value="Chromosome"/>
</dbReference>
<gene>
    <name evidence="3" type="ORF">CKALI_04390</name>
</gene>
<evidence type="ECO:0000256" key="1">
    <source>
        <dbReference type="PROSITE-ProRule" id="PRU00325"/>
    </source>
</evidence>
<dbReference type="PANTHER" id="PTHR38133:SF1">
    <property type="entry name" value="SLR1429 PROTEIN"/>
    <property type="match status" value="1"/>
</dbReference>
<dbReference type="RefSeq" id="WP_156192129.1">
    <property type="nucleotide sequence ID" value="NZ_CP046452.1"/>
</dbReference>
<evidence type="ECO:0000259" key="2">
    <source>
        <dbReference type="PROSITE" id="PS50966"/>
    </source>
</evidence>
<sequence>MNVRARKDNVIYANFGNTTRVDTPPPARKRREVAESHQQAFIRDIFHDAADEGRISRGKAYARNGNVVAFDVQRDRVIGAVAGSQLEPFHVEVVFPHRDSSDIGTVTSALLGAPGRLEGARHGRLTPDMVTTLLADAPSDVRMMCDCPDRSLCCKHAVAVLDTFADKVAANPALLFELRGLNFAQLEQSMQEEARTKSEAAASPTATATAFWDGGSLPALPNPKIAPAIDDADGDALHKAMRTVSYTSADELRAISDLEDLYDFLVRPEWN</sequence>
<keyword evidence="1" id="KW-0862">Zinc</keyword>
<feature type="domain" description="SWIM-type" evidence="2">
    <location>
        <begin position="130"/>
        <end position="165"/>
    </location>
</feature>
<keyword evidence="1" id="KW-0479">Metal-binding</keyword>
<dbReference type="AlphaFoldDB" id="A0A6B8VQB6"/>
<keyword evidence="1" id="KW-0863">Zinc-finger</keyword>
<evidence type="ECO:0000313" key="4">
    <source>
        <dbReference type="Proteomes" id="UP000427071"/>
    </source>
</evidence>
<reference evidence="4" key="1">
    <citation type="submission" date="2019-11" db="EMBL/GenBank/DDBJ databases">
        <title>Complete genome sequence of Corynebacterium kalinowskii 1959, a novel Corynebacterium species isolated from soil of a small paddock in Vilsendorf, Germany.</title>
        <authorList>
            <person name="Schaffert L."/>
            <person name="Ruwe M."/>
            <person name="Milse J."/>
            <person name="Hanuschka K."/>
            <person name="Ortseifen V."/>
            <person name="Droste J."/>
            <person name="Brandt D."/>
            <person name="Schlueter L."/>
            <person name="Kutter Y."/>
            <person name="Vinke S."/>
            <person name="Viehoefer P."/>
            <person name="Jacob L."/>
            <person name="Luebke N.-C."/>
            <person name="Schulte-Berndt E."/>
            <person name="Hain C."/>
            <person name="Linder M."/>
            <person name="Schmidt P."/>
            <person name="Wollenschlaeger L."/>
            <person name="Luttermann T."/>
            <person name="Thieme E."/>
            <person name="Hassa J."/>
            <person name="Haak M."/>
            <person name="Wittchen M."/>
            <person name="Mentz A."/>
            <person name="Persicke M."/>
            <person name="Busche T."/>
            <person name="Ruckert C."/>
        </authorList>
    </citation>
    <scope>NUCLEOTIDE SEQUENCE [LARGE SCALE GENOMIC DNA]</scope>
    <source>
        <strain evidence="4">1959</strain>
    </source>
</reference>
<dbReference type="PROSITE" id="PS50966">
    <property type="entry name" value="ZF_SWIM"/>
    <property type="match status" value="1"/>
</dbReference>
<evidence type="ECO:0000313" key="3">
    <source>
        <dbReference type="EMBL" id="QGU01757.1"/>
    </source>
</evidence>
<dbReference type="InterPro" id="IPR007527">
    <property type="entry name" value="Znf_SWIM"/>
</dbReference>
<dbReference type="GO" id="GO:0008270">
    <property type="term" value="F:zinc ion binding"/>
    <property type="evidence" value="ECO:0007669"/>
    <property type="project" value="UniProtKB-KW"/>
</dbReference>
<accession>A0A6B8VQB6</accession>
<proteinExistence type="predicted"/>
<keyword evidence="4" id="KW-1185">Reference proteome</keyword>